<dbReference type="Proteomes" id="UP001139150">
    <property type="component" value="Unassembled WGS sequence"/>
</dbReference>
<feature type="transmembrane region" description="Helical" evidence="8">
    <location>
        <begin position="306"/>
        <end position="324"/>
    </location>
</feature>
<keyword evidence="3 8" id="KW-0812">Transmembrane</keyword>
<feature type="transmembrane region" description="Helical" evidence="8">
    <location>
        <begin position="185"/>
        <end position="203"/>
    </location>
</feature>
<proteinExistence type="inferred from homology"/>
<keyword evidence="8 9" id="KW-0813">Transport</keyword>
<dbReference type="EMBL" id="JAKRYL010000005">
    <property type="protein sequence ID" value="MCL7746762.1"/>
    <property type="molecule type" value="Genomic_DNA"/>
</dbReference>
<feature type="transmembrane region" description="Helical" evidence="8">
    <location>
        <begin position="162"/>
        <end position="179"/>
    </location>
</feature>
<feature type="transmembrane region" description="Helical" evidence="8">
    <location>
        <begin position="469"/>
        <end position="490"/>
    </location>
</feature>
<keyword evidence="7 8" id="KW-0472">Membrane</keyword>
<dbReference type="PRINTS" id="PR01806">
    <property type="entry name" value="VIRFACTRMVIN"/>
</dbReference>
<dbReference type="PANTHER" id="PTHR47019:SF1">
    <property type="entry name" value="LIPID II FLIPPASE MURJ"/>
    <property type="match status" value="1"/>
</dbReference>
<comment type="caution">
    <text evidence="10">The sequence shown here is derived from an EMBL/GenBank/DDBJ whole genome shotgun (WGS) entry which is preliminary data.</text>
</comment>
<sequence length="510" mass="56108">MKGSTLFKIIGAVAVINLGSRFIGFLREVVIGYQFGTTNIADSVIAAYTLPNFFYVVLGGAITTAFISIFSKMDDPLKRETFVSSIFTWLSLLLLVFTVLLMLFSEAVIGLLFQGFAVEEVKLTADLFQFMAPATLFLVLSMWFTGILNVNGKFTLATTSTLVMNVVFVIIAVVAFPYIGPYAHAYGAIISAIAMAVMLIILLKKGKFVRFRLNFKIDDDFKKMWRLALPIILGGATLQFYFLIHRIFASELASGAIAALNYSSKIVQLPQSVLMTAVTTVIYPLLAKKVAANEQDDIQALYQKGLRMMTIIIIPATIFAFFYAEEIFRLVFEYGSFTRESTLIAAPLFQILVIAMFAHSANLYVTRFFYAKEKSVLPVLLGTISVFGINVVLNLLFIERFGAAGLAAGTSISAICNFIMLIVAAKYVLKLKLFGPKILNTAMKFAVLFGGLIAVQLAVKSVVTIDVPIVTLAVGGVASMIVVGFILYVLRFPEYEAIRTKLKKKVVKRG</sequence>
<accession>A0A9X2A4G0</accession>
<comment type="subcellular location">
    <subcellularLocation>
        <location evidence="1 8">Cell membrane</location>
        <topology evidence="1 8">Multi-pass membrane protein</topology>
    </subcellularLocation>
</comment>
<evidence type="ECO:0000256" key="5">
    <source>
        <dbReference type="ARBA" id="ARBA00022984"/>
    </source>
</evidence>
<evidence type="ECO:0000256" key="1">
    <source>
        <dbReference type="ARBA" id="ARBA00004651"/>
    </source>
</evidence>
<feature type="transmembrane region" description="Helical" evidence="8">
    <location>
        <begin position="7"/>
        <end position="25"/>
    </location>
</feature>
<gene>
    <name evidence="8 10" type="primary">murJ</name>
    <name evidence="10" type="ORF">MF646_06460</name>
</gene>
<dbReference type="PANTHER" id="PTHR47019">
    <property type="entry name" value="LIPID II FLIPPASE MURJ"/>
    <property type="match status" value="1"/>
</dbReference>
<dbReference type="NCBIfam" id="TIGR01695">
    <property type="entry name" value="murJ_mviN"/>
    <property type="match status" value="1"/>
</dbReference>
<dbReference type="InterPro" id="IPR004268">
    <property type="entry name" value="MurJ"/>
</dbReference>
<keyword evidence="2 8" id="KW-1003">Cell membrane</keyword>
<dbReference type="GO" id="GO:0034204">
    <property type="term" value="P:lipid translocation"/>
    <property type="evidence" value="ECO:0007669"/>
    <property type="project" value="TreeGrafter"/>
</dbReference>
<dbReference type="GO" id="GO:0005886">
    <property type="term" value="C:plasma membrane"/>
    <property type="evidence" value="ECO:0007669"/>
    <property type="project" value="UniProtKB-SubCell"/>
</dbReference>
<evidence type="ECO:0000256" key="8">
    <source>
        <dbReference type="HAMAP-Rule" id="MF_02078"/>
    </source>
</evidence>
<protein>
    <recommendedName>
        <fullName evidence="8">Probable lipid II flippase MurJ</fullName>
    </recommendedName>
</protein>
<dbReference type="GO" id="GO:0071555">
    <property type="term" value="P:cell wall organization"/>
    <property type="evidence" value="ECO:0007669"/>
    <property type="project" value="UniProtKB-UniRule"/>
</dbReference>
<feature type="transmembrane region" description="Helical" evidence="8">
    <location>
        <begin position="344"/>
        <end position="365"/>
    </location>
</feature>
<dbReference type="Pfam" id="PF03023">
    <property type="entry name" value="MurJ"/>
    <property type="match status" value="1"/>
</dbReference>
<dbReference type="InterPro" id="IPR051050">
    <property type="entry name" value="Lipid_II_flippase_MurJ/MviN"/>
</dbReference>
<keyword evidence="6 8" id="KW-1133">Transmembrane helix</keyword>
<evidence type="ECO:0000256" key="2">
    <source>
        <dbReference type="ARBA" id="ARBA00022475"/>
    </source>
</evidence>
<feature type="transmembrane region" description="Helical" evidence="8">
    <location>
        <begin position="377"/>
        <end position="398"/>
    </location>
</feature>
<dbReference type="GO" id="GO:0015648">
    <property type="term" value="F:lipid-linked peptidoglycan transporter activity"/>
    <property type="evidence" value="ECO:0007669"/>
    <property type="project" value="UniProtKB-UniRule"/>
</dbReference>
<keyword evidence="4 8" id="KW-0133">Cell shape</keyword>
<reference evidence="10" key="1">
    <citation type="submission" date="2022-02" db="EMBL/GenBank/DDBJ databases">
        <title>Halalkalibacter sp. nov. isolated from Lonar Lake, India.</title>
        <authorList>
            <person name="Joshi A."/>
            <person name="Thite S."/>
            <person name="Lodha T."/>
        </authorList>
    </citation>
    <scope>NUCLEOTIDE SEQUENCE</scope>
    <source>
        <strain evidence="10">MEB205</strain>
    </source>
</reference>
<comment type="pathway">
    <text evidence="8">Cell wall biogenesis; peptidoglycan biosynthesis.</text>
</comment>
<dbReference type="GO" id="GO:0009252">
    <property type="term" value="P:peptidoglycan biosynthetic process"/>
    <property type="evidence" value="ECO:0007669"/>
    <property type="project" value="UniProtKB-UniRule"/>
</dbReference>
<evidence type="ECO:0000256" key="7">
    <source>
        <dbReference type="ARBA" id="ARBA00023136"/>
    </source>
</evidence>
<dbReference type="GO" id="GO:0008360">
    <property type="term" value="P:regulation of cell shape"/>
    <property type="evidence" value="ECO:0007669"/>
    <property type="project" value="UniProtKB-UniRule"/>
</dbReference>
<dbReference type="CDD" id="cd13123">
    <property type="entry name" value="MATE_MurJ_like"/>
    <property type="match status" value="1"/>
</dbReference>
<name>A0A9X2A4G0_9BACI</name>
<dbReference type="HAMAP" id="MF_02078">
    <property type="entry name" value="MurJ_MviN"/>
    <property type="match status" value="1"/>
</dbReference>
<evidence type="ECO:0000256" key="9">
    <source>
        <dbReference type="PIRNR" id="PIRNR002869"/>
    </source>
</evidence>
<evidence type="ECO:0000313" key="10">
    <source>
        <dbReference type="EMBL" id="MCL7746762.1"/>
    </source>
</evidence>
<organism evidence="10 11">
    <name type="scientific">Halalkalibacter alkaliphilus</name>
    <dbReference type="NCBI Taxonomy" id="2917993"/>
    <lineage>
        <taxon>Bacteria</taxon>
        <taxon>Bacillati</taxon>
        <taxon>Bacillota</taxon>
        <taxon>Bacilli</taxon>
        <taxon>Bacillales</taxon>
        <taxon>Bacillaceae</taxon>
        <taxon>Halalkalibacter</taxon>
    </lineage>
</organism>
<keyword evidence="5 8" id="KW-0573">Peptidoglycan synthesis</keyword>
<keyword evidence="8 9" id="KW-0961">Cell wall biogenesis/degradation</keyword>
<feature type="transmembrane region" description="Helical" evidence="8">
    <location>
        <begin position="404"/>
        <end position="429"/>
    </location>
</feature>
<feature type="transmembrane region" description="Helical" evidence="8">
    <location>
        <begin position="130"/>
        <end position="150"/>
    </location>
</feature>
<evidence type="ECO:0000313" key="11">
    <source>
        <dbReference type="Proteomes" id="UP001139150"/>
    </source>
</evidence>
<feature type="transmembrane region" description="Helical" evidence="8">
    <location>
        <begin position="45"/>
        <end position="70"/>
    </location>
</feature>
<feature type="transmembrane region" description="Helical" evidence="8">
    <location>
        <begin position="224"/>
        <end position="248"/>
    </location>
</feature>
<evidence type="ECO:0000256" key="4">
    <source>
        <dbReference type="ARBA" id="ARBA00022960"/>
    </source>
</evidence>
<keyword evidence="11" id="KW-1185">Reference proteome</keyword>
<feature type="transmembrane region" description="Helical" evidence="8">
    <location>
        <begin position="82"/>
        <end position="104"/>
    </location>
</feature>
<comment type="function">
    <text evidence="8 9">Involved in peptidoglycan biosynthesis. Transports lipid-linked peptidoglycan precursors from the inner to the outer leaflet of the cytoplasmic membrane.</text>
</comment>
<dbReference type="AlphaFoldDB" id="A0A9X2A4G0"/>
<evidence type="ECO:0000256" key="6">
    <source>
        <dbReference type="ARBA" id="ARBA00022989"/>
    </source>
</evidence>
<evidence type="ECO:0000256" key="3">
    <source>
        <dbReference type="ARBA" id="ARBA00022692"/>
    </source>
</evidence>
<feature type="transmembrane region" description="Helical" evidence="8">
    <location>
        <begin position="268"/>
        <end position="286"/>
    </location>
</feature>
<dbReference type="PIRSF" id="PIRSF002869">
    <property type="entry name" value="MviN"/>
    <property type="match status" value="1"/>
</dbReference>
<feature type="transmembrane region" description="Helical" evidence="8">
    <location>
        <begin position="441"/>
        <end position="463"/>
    </location>
</feature>
<comment type="similarity">
    <text evidence="8 9">Belongs to the MurJ/MviN family.</text>
</comment>